<dbReference type="Gene3D" id="3.30.200.20">
    <property type="entry name" value="Phosphorylase Kinase, domain 1"/>
    <property type="match status" value="1"/>
</dbReference>
<dbReference type="GO" id="GO:0016301">
    <property type="term" value="F:kinase activity"/>
    <property type="evidence" value="ECO:0007669"/>
    <property type="project" value="UniProtKB-UniRule"/>
</dbReference>
<comment type="similarity">
    <text evidence="1 2">Belongs to the fructosamine kinase family.</text>
</comment>
<evidence type="ECO:0000313" key="3">
    <source>
        <dbReference type="EMBL" id="AKF08621.1"/>
    </source>
</evidence>
<accession>A0A0F6W6N2</accession>
<dbReference type="InterPro" id="IPR011009">
    <property type="entry name" value="Kinase-like_dom_sf"/>
</dbReference>
<dbReference type="PANTHER" id="PTHR12149">
    <property type="entry name" value="FRUCTOSAMINE 3 KINASE-RELATED PROTEIN"/>
    <property type="match status" value="1"/>
</dbReference>
<dbReference type="Gene3D" id="1.20.1270.240">
    <property type="match status" value="1"/>
</dbReference>
<dbReference type="KEGG" id="samy:DB32_005770"/>
<sequence length="285" mass="31131">MDRAIAGALERALGARVVDASRVSGGDIHDAWRVELADGRRVFVKSARGAGDPETFPCEARGLAWLGEGPLRVPRVLAVEPRFLALEWIERGRPARDADEALGRGLAALHRLGASGFGLDHDNFLATIRQDNAREDDWPTFYGRRRLEPLVRAAIARGASSPSMVRAVERVIAELTRLCGPAELPSRLHGDLWSGNRMHDEQGAPVLFDPAVYGGHREIDLAMMQLFGGFSERVFDAYDEAFPRAPGHEARVPLYQLLPLLAHAVLFGRSYAASAEDAARRALAG</sequence>
<dbReference type="SUPFAM" id="SSF56112">
    <property type="entry name" value="Protein kinase-like (PK-like)"/>
    <property type="match status" value="1"/>
</dbReference>
<dbReference type="PIRSF" id="PIRSF006221">
    <property type="entry name" value="Ketosamine-3-kinase"/>
    <property type="match status" value="1"/>
</dbReference>
<proteinExistence type="inferred from homology"/>
<evidence type="ECO:0000256" key="1">
    <source>
        <dbReference type="ARBA" id="ARBA00009460"/>
    </source>
</evidence>
<keyword evidence="2" id="KW-0808">Transferase</keyword>
<keyword evidence="4" id="KW-1185">Reference proteome</keyword>
<name>A0A0F6W6N2_9BACT</name>
<dbReference type="InterPro" id="IPR016477">
    <property type="entry name" value="Fructo-/Ketosamine-3-kinase"/>
</dbReference>
<dbReference type="Gene3D" id="1.10.510.10">
    <property type="entry name" value="Transferase(Phosphotransferase) domain 1"/>
    <property type="match status" value="1"/>
</dbReference>
<dbReference type="PANTHER" id="PTHR12149:SF8">
    <property type="entry name" value="PROTEIN-RIBULOSAMINE 3-KINASE"/>
    <property type="match status" value="1"/>
</dbReference>
<organism evidence="3 4">
    <name type="scientific">Sandaracinus amylolyticus</name>
    <dbReference type="NCBI Taxonomy" id="927083"/>
    <lineage>
        <taxon>Bacteria</taxon>
        <taxon>Pseudomonadati</taxon>
        <taxon>Myxococcota</taxon>
        <taxon>Polyangia</taxon>
        <taxon>Polyangiales</taxon>
        <taxon>Sandaracinaceae</taxon>
        <taxon>Sandaracinus</taxon>
    </lineage>
</organism>
<dbReference type="STRING" id="927083.DB32_005770"/>
<evidence type="ECO:0000256" key="2">
    <source>
        <dbReference type="PIRNR" id="PIRNR006221"/>
    </source>
</evidence>
<keyword evidence="2 3" id="KW-0418">Kinase</keyword>
<reference evidence="3 4" key="1">
    <citation type="submission" date="2015-03" db="EMBL/GenBank/DDBJ databases">
        <title>Genome assembly of Sandaracinus amylolyticus DSM 53668.</title>
        <authorList>
            <person name="Sharma G."/>
            <person name="Subramanian S."/>
        </authorList>
    </citation>
    <scope>NUCLEOTIDE SEQUENCE [LARGE SCALE GENOMIC DNA]</scope>
    <source>
        <strain evidence="3 4">DSM 53668</strain>
    </source>
</reference>
<dbReference type="AlphaFoldDB" id="A0A0F6W6N2"/>
<dbReference type="Pfam" id="PF03881">
    <property type="entry name" value="Fructosamin_kin"/>
    <property type="match status" value="1"/>
</dbReference>
<evidence type="ECO:0000313" key="4">
    <source>
        <dbReference type="Proteomes" id="UP000034883"/>
    </source>
</evidence>
<dbReference type="Proteomes" id="UP000034883">
    <property type="component" value="Chromosome"/>
</dbReference>
<protein>
    <submittedName>
        <fullName evidence="3">Ribulosamine/erythrulosamine 3-kinase potentially in protein deglycation</fullName>
    </submittedName>
</protein>
<gene>
    <name evidence="3" type="ORF">DB32_005770</name>
</gene>
<dbReference type="EMBL" id="CP011125">
    <property type="protein sequence ID" value="AKF08621.1"/>
    <property type="molecule type" value="Genomic_DNA"/>
</dbReference>
<dbReference type="RefSeq" id="WP_053235742.1">
    <property type="nucleotide sequence ID" value="NZ_CP011125.1"/>
</dbReference>